<sequence length="70" mass="7655">MFTSAFRSLVRTRWMSLSGLASFINHTTFTNPSSVLGQVSAATKVRAPGQVHAGEFNMSFNVISLSKCSW</sequence>
<protein>
    <submittedName>
        <fullName evidence="1">Uncharacterized protein</fullName>
    </submittedName>
</protein>
<dbReference type="AlphaFoldDB" id="A0A9P8YAH5"/>
<comment type="caution">
    <text evidence="1">The sequence shown here is derived from an EMBL/GenBank/DDBJ whole genome shotgun (WGS) entry which is preliminary data.</text>
</comment>
<proteinExistence type="predicted"/>
<organism evidence="1 2">
    <name type="scientific">Microdochium trichocladiopsis</name>
    <dbReference type="NCBI Taxonomy" id="1682393"/>
    <lineage>
        <taxon>Eukaryota</taxon>
        <taxon>Fungi</taxon>
        <taxon>Dikarya</taxon>
        <taxon>Ascomycota</taxon>
        <taxon>Pezizomycotina</taxon>
        <taxon>Sordariomycetes</taxon>
        <taxon>Xylariomycetidae</taxon>
        <taxon>Xylariales</taxon>
        <taxon>Microdochiaceae</taxon>
        <taxon>Microdochium</taxon>
    </lineage>
</organism>
<name>A0A9P8YAH5_9PEZI</name>
<dbReference type="GeneID" id="70182622"/>
<evidence type="ECO:0000313" key="1">
    <source>
        <dbReference type="EMBL" id="KAH7034687.1"/>
    </source>
</evidence>
<keyword evidence="2" id="KW-1185">Reference proteome</keyword>
<dbReference type="EMBL" id="JAGTJQ010000003">
    <property type="protein sequence ID" value="KAH7034687.1"/>
    <property type="molecule type" value="Genomic_DNA"/>
</dbReference>
<dbReference type="Proteomes" id="UP000756346">
    <property type="component" value="Unassembled WGS sequence"/>
</dbReference>
<reference evidence="1" key="1">
    <citation type="journal article" date="2021" name="Nat. Commun.">
        <title>Genetic determinants of endophytism in the Arabidopsis root mycobiome.</title>
        <authorList>
            <person name="Mesny F."/>
            <person name="Miyauchi S."/>
            <person name="Thiergart T."/>
            <person name="Pickel B."/>
            <person name="Atanasova L."/>
            <person name="Karlsson M."/>
            <person name="Huettel B."/>
            <person name="Barry K.W."/>
            <person name="Haridas S."/>
            <person name="Chen C."/>
            <person name="Bauer D."/>
            <person name="Andreopoulos W."/>
            <person name="Pangilinan J."/>
            <person name="LaButti K."/>
            <person name="Riley R."/>
            <person name="Lipzen A."/>
            <person name="Clum A."/>
            <person name="Drula E."/>
            <person name="Henrissat B."/>
            <person name="Kohler A."/>
            <person name="Grigoriev I.V."/>
            <person name="Martin F.M."/>
            <person name="Hacquard S."/>
        </authorList>
    </citation>
    <scope>NUCLEOTIDE SEQUENCE</scope>
    <source>
        <strain evidence="1">MPI-CAGE-CH-0230</strain>
    </source>
</reference>
<dbReference type="RefSeq" id="XP_046014780.1">
    <property type="nucleotide sequence ID" value="XM_046153076.1"/>
</dbReference>
<evidence type="ECO:0000313" key="2">
    <source>
        <dbReference type="Proteomes" id="UP000756346"/>
    </source>
</evidence>
<gene>
    <name evidence="1" type="ORF">B0I36DRAFT_316756</name>
</gene>
<accession>A0A9P8YAH5</accession>